<dbReference type="GO" id="GO:0016791">
    <property type="term" value="F:phosphatase activity"/>
    <property type="evidence" value="ECO:0007669"/>
    <property type="project" value="TreeGrafter"/>
</dbReference>
<organism evidence="3">
    <name type="scientific">Baileyella intestinalis</name>
    <dbReference type="NCBI Taxonomy" id="2606709"/>
    <lineage>
        <taxon>Bacteria</taxon>
        <taxon>Bacillati</taxon>
        <taxon>Bacillota</taxon>
        <taxon>Clostridia</taxon>
        <taxon>Peptostreptococcales</taxon>
        <taxon>Anaerovoracaceae</taxon>
        <taxon>Baileyella</taxon>
    </lineage>
</organism>
<dbReference type="PANTHER" id="PTHR43156:SF2">
    <property type="entry name" value="STAGE II SPORULATION PROTEIN E"/>
    <property type="match status" value="1"/>
</dbReference>
<protein>
    <submittedName>
        <fullName evidence="3">SpoIIE family protein phosphatase</fullName>
    </submittedName>
</protein>
<keyword evidence="1" id="KW-0378">Hydrolase</keyword>
<dbReference type="Gene3D" id="3.60.40.10">
    <property type="entry name" value="PPM-type phosphatase domain"/>
    <property type="match status" value="1"/>
</dbReference>
<feature type="domain" description="PPM-type phosphatase" evidence="2">
    <location>
        <begin position="5"/>
        <end position="220"/>
    </location>
</feature>
<dbReference type="EMBL" id="VUNB01000002">
    <property type="protein sequence ID" value="MST68589.1"/>
    <property type="molecule type" value="Genomic_DNA"/>
</dbReference>
<comment type="caution">
    <text evidence="3">The sequence shown here is derived from an EMBL/GenBank/DDBJ whole genome shotgun (WGS) entry which is preliminary data.</text>
</comment>
<proteinExistence type="predicted"/>
<reference evidence="3" key="1">
    <citation type="submission" date="2019-09" db="EMBL/GenBank/DDBJ databases">
        <title>In-depth cultivation of the pig gut microbiome towards novel bacterial diversity and tailored functional studies.</title>
        <authorList>
            <person name="Wylensek D."/>
            <person name="Hitch T.C.A."/>
            <person name="Clavel T."/>
        </authorList>
    </citation>
    <scope>NUCLEOTIDE SEQUENCE</scope>
    <source>
        <strain evidence="3">RF-744-FAT-WT-3</strain>
    </source>
</reference>
<accession>A0A6A8M8N5</accession>
<gene>
    <name evidence="3" type="ORF">FYJ66_03155</name>
</gene>
<evidence type="ECO:0000256" key="1">
    <source>
        <dbReference type="ARBA" id="ARBA00022801"/>
    </source>
</evidence>
<dbReference type="Pfam" id="PF07228">
    <property type="entry name" value="SpoIIE"/>
    <property type="match status" value="1"/>
</dbReference>
<dbReference type="RefSeq" id="WP_154572056.1">
    <property type="nucleotide sequence ID" value="NZ_DBEZJY010000019.1"/>
</dbReference>
<sequence length="390" mass="42932">MNDLSVDIGYRSINHVDEQLCGDHVDVVEQGPNSRVVVLADGLGSGVKASILSTLTSKIISTMMAEGLSLEECVRTIIATLPVNKDHGVAYSTFTIIHIIENETAEVIQFENPQVIMIRDNKVFEYETIETVIDGNKVLRSVIALEEGDIFVAMSDGCPHANAERTYNMNWKVSDIADFMATISHVGYTAKTLAAILIEECNKLYDGKPLDDATACIVRVIKRQQVNLLFGPPADPDDCDRMMTLFFSKKGKKIICGGTTAKIAADYLGKPITYTTKIVSRDVPPTSEIEGVDLVTEGIVTMDKVLKYAKEYLDRDEGYMQWGFQHDAAAEISRILFEEATDINFMVGKAINPAHRGSSNSISFNVKVNLIGELTKCLESMGKNVKVSLF</sequence>
<dbReference type="PANTHER" id="PTHR43156">
    <property type="entry name" value="STAGE II SPORULATION PROTEIN E-RELATED"/>
    <property type="match status" value="1"/>
</dbReference>
<dbReference type="InterPro" id="IPR036457">
    <property type="entry name" value="PPM-type-like_dom_sf"/>
</dbReference>
<evidence type="ECO:0000259" key="2">
    <source>
        <dbReference type="SMART" id="SM00331"/>
    </source>
</evidence>
<dbReference type="SUPFAM" id="SSF81606">
    <property type="entry name" value="PP2C-like"/>
    <property type="match status" value="1"/>
</dbReference>
<dbReference type="InterPro" id="IPR052016">
    <property type="entry name" value="Bact_Sigma-Reg"/>
</dbReference>
<dbReference type="InterPro" id="IPR001932">
    <property type="entry name" value="PPM-type_phosphatase-like_dom"/>
</dbReference>
<name>A0A6A8M8N5_9FIRM</name>
<dbReference type="AlphaFoldDB" id="A0A6A8M8N5"/>
<dbReference type="SMART" id="SM00331">
    <property type="entry name" value="PP2C_SIG"/>
    <property type="match status" value="1"/>
</dbReference>
<evidence type="ECO:0000313" key="3">
    <source>
        <dbReference type="EMBL" id="MST68589.1"/>
    </source>
</evidence>